<evidence type="ECO:0008006" key="3">
    <source>
        <dbReference type="Google" id="ProtNLM"/>
    </source>
</evidence>
<keyword evidence="2" id="KW-1185">Reference proteome</keyword>
<name>A0A5D2F1C1_GOSDA</name>
<evidence type="ECO:0000313" key="2">
    <source>
        <dbReference type="Proteomes" id="UP000323506"/>
    </source>
</evidence>
<evidence type="ECO:0000313" key="1">
    <source>
        <dbReference type="EMBL" id="TYG99307.1"/>
    </source>
</evidence>
<protein>
    <recommendedName>
        <fullName evidence="3">Reverse transcriptase domain-containing protein</fullName>
    </recommendedName>
</protein>
<reference evidence="1 2" key="1">
    <citation type="submission" date="2019-06" db="EMBL/GenBank/DDBJ databases">
        <title>WGS assembly of Gossypium darwinii.</title>
        <authorList>
            <person name="Chen Z.J."/>
            <person name="Sreedasyam A."/>
            <person name="Ando A."/>
            <person name="Song Q."/>
            <person name="De L."/>
            <person name="Hulse-Kemp A."/>
            <person name="Ding M."/>
            <person name="Ye W."/>
            <person name="Kirkbride R."/>
            <person name="Jenkins J."/>
            <person name="Plott C."/>
            <person name="Lovell J."/>
            <person name="Lin Y.-M."/>
            <person name="Vaughn R."/>
            <person name="Liu B."/>
            <person name="Li W."/>
            <person name="Simpson S."/>
            <person name="Scheffler B."/>
            <person name="Saski C."/>
            <person name="Grover C."/>
            <person name="Hu G."/>
            <person name="Conover J."/>
            <person name="Carlson J."/>
            <person name="Shu S."/>
            <person name="Boston L."/>
            <person name="Williams M."/>
            <person name="Peterson D."/>
            <person name="Mcgee K."/>
            <person name="Jones D."/>
            <person name="Wendel J."/>
            <person name="Stelly D."/>
            <person name="Grimwood J."/>
            <person name="Schmutz J."/>
        </authorList>
    </citation>
    <scope>NUCLEOTIDE SEQUENCE [LARGE SCALE GENOMIC DNA]</scope>
    <source>
        <strain evidence="1">1808015.09</strain>
    </source>
</reference>
<sequence>MELDLKFRILNGEMALRVEEPFLIDDIKEAVWHCDESKAPGPDGLNLCFFRKSWEIVKEDLFRLMSNFFILGKLEKSINSSFITLIPVS</sequence>
<proteinExistence type="predicted"/>
<accession>A0A5D2F1C1</accession>
<dbReference type="AlphaFoldDB" id="A0A5D2F1C1"/>
<organism evidence="1 2">
    <name type="scientific">Gossypium darwinii</name>
    <name type="common">Darwin's cotton</name>
    <name type="synonym">Gossypium barbadense var. darwinii</name>
    <dbReference type="NCBI Taxonomy" id="34276"/>
    <lineage>
        <taxon>Eukaryota</taxon>
        <taxon>Viridiplantae</taxon>
        <taxon>Streptophyta</taxon>
        <taxon>Embryophyta</taxon>
        <taxon>Tracheophyta</taxon>
        <taxon>Spermatophyta</taxon>
        <taxon>Magnoliopsida</taxon>
        <taxon>eudicotyledons</taxon>
        <taxon>Gunneridae</taxon>
        <taxon>Pentapetalae</taxon>
        <taxon>rosids</taxon>
        <taxon>malvids</taxon>
        <taxon>Malvales</taxon>
        <taxon>Malvaceae</taxon>
        <taxon>Malvoideae</taxon>
        <taxon>Gossypium</taxon>
    </lineage>
</organism>
<gene>
    <name evidence="1" type="ORF">ES288_A10G185600v1</name>
</gene>
<dbReference type="EMBL" id="CM017697">
    <property type="protein sequence ID" value="TYG99307.1"/>
    <property type="molecule type" value="Genomic_DNA"/>
</dbReference>
<dbReference type="Proteomes" id="UP000323506">
    <property type="component" value="Chromosome A10"/>
</dbReference>